<keyword evidence="4" id="KW-0804">Transcription</keyword>
<dbReference type="PANTHER" id="PTHR43133:SF63">
    <property type="entry name" value="RNA POLYMERASE SIGMA FACTOR FECI-RELATED"/>
    <property type="match status" value="1"/>
</dbReference>
<dbReference type="RefSeq" id="WP_046579456.1">
    <property type="nucleotide sequence ID" value="NZ_CADEPO010000020.1"/>
</dbReference>
<dbReference type="GO" id="GO:0016987">
    <property type="term" value="F:sigma factor activity"/>
    <property type="evidence" value="ECO:0007669"/>
    <property type="project" value="UniProtKB-KW"/>
</dbReference>
<comment type="similarity">
    <text evidence="1">Belongs to the sigma-70 factor family. ECF subfamily.</text>
</comment>
<dbReference type="GO" id="GO:0006352">
    <property type="term" value="P:DNA-templated transcription initiation"/>
    <property type="evidence" value="ECO:0007669"/>
    <property type="project" value="InterPro"/>
</dbReference>
<dbReference type="InterPro" id="IPR039425">
    <property type="entry name" value="RNA_pol_sigma-70-like"/>
</dbReference>
<dbReference type="InterPro" id="IPR036388">
    <property type="entry name" value="WH-like_DNA-bd_sf"/>
</dbReference>
<dbReference type="InterPro" id="IPR013325">
    <property type="entry name" value="RNA_pol_sigma_r2"/>
</dbReference>
<sequence>MSEPTLAASARMSPRLAARHAARGRGALVETLVCHRAMLVKVAQGVTGCASRAEDVVHDVLLRLVDFPNQEAIRQPLAYVTRMVRNASIDVCRRQSLETHWHAEAEAGLDVPSPEPTPEAIALTRDALERMRAVLTEVPVRSRTAFEMVRVREETLAAAADALDVSPTLVHFMVRDVVRHCAECLAALDRGVAPPAFAAASRRR</sequence>
<reference evidence="6" key="1">
    <citation type="submission" date="2017-09" db="EMBL/GenBank/DDBJ databases">
        <title>FDA dAtabase for Regulatory Grade micrObial Sequences (FDA-ARGOS): Supporting development and validation of Infectious Disease Dx tests.</title>
        <authorList>
            <person name="Minogue T."/>
            <person name="Wolcott M."/>
            <person name="Wasieloski L."/>
            <person name="Aguilar W."/>
            <person name="Moore D."/>
            <person name="Tallon L."/>
            <person name="Sadzewicz L."/>
            <person name="Ott S."/>
            <person name="Zhao X."/>
            <person name="Nagaraj S."/>
            <person name="Vavikolanu K."/>
            <person name="Aluvathingal J."/>
            <person name="Nadendla S."/>
            <person name="Sichtig H."/>
        </authorList>
    </citation>
    <scope>NUCLEOTIDE SEQUENCE [LARGE SCALE GENOMIC DNA]</scope>
    <source>
        <strain evidence="6">FDAARGOS_390</strain>
    </source>
</reference>
<protein>
    <submittedName>
        <fullName evidence="5">RNA polymerase factor sigma-70</fullName>
    </submittedName>
</protein>
<dbReference type="PANTHER" id="PTHR43133">
    <property type="entry name" value="RNA POLYMERASE ECF-TYPE SIGMA FACTO"/>
    <property type="match status" value="1"/>
</dbReference>
<dbReference type="InterPro" id="IPR013324">
    <property type="entry name" value="RNA_pol_sigma_r3/r4-like"/>
</dbReference>
<keyword evidence="2" id="KW-0805">Transcription regulation</keyword>
<accession>A0A0M2QEV8</accession>
<dbReference type="AlphaFoldDB" id="A0A0M2QEV8"/>
<dbReference type="SUPFAM" id="SSF88659">
    <property type="entry name" value="Sigma3 and sigma4 domains of RNA polymerase sigma factors"/>
    <property type="match status" value="1"/>
</dbReference>
<evidence type="ECO:0000256" key="3">
    <source>
        <dbReference type="ARBA" id="ARBA00023082"/>
    </source>
</evidence>
<dbReference type="NCBIfam" id="TIGR02937">
    <property type="entry name" value="sigma70-ECF"/>
    <property type="match status" value="1"/>
</dbReference>
<dbReference type="EMBL" id="PDDY01000004">
    <property type="protein sequence ID" value="PEH38593.1"/>
    <property type="molecule type" value="Genomic_DNA"/>
</dbReference>
<proteinExistence type="inferred from homology"/>
<keyword evidence="3" id="KW-0731">Sigma factor</keyword>
<name>A0A0M2QEV8_BURGA</name>
<evidence type="ECO:0000256" key="2">
    <source>
        <dbReference type="ARBA" id="ARBA00023015"/>
    </source>
</evidence>
<dbReference type="Gene3D" id="1.10.1740.10">
    <property type="match status" value="1"/>
</dbReference>
<evidence type="ECO:0000256" key="4">
    <source>
        <dbReference type="ARBA" id="ARBA00023163"/>
    </source>
</evidence>
<evidence type="ECO:0000256" key="1">
    <source>
        <dbReference type="ARBA" id="ARBA00010641"/>
    </source>
</evidence>
<dbReference type="InterPro" id="IPR007627">
    <property type="entry name" value="RNA_pol_sigma70_r2"/>
</dbReference>
<gene>
    <name evidence="5" type="ORF">CRM94_29940</name>
</gene>
<evidence type="ECO:0000313" key="5">
    <source>
        <dbReference type="EMBL" id="PEH38593.1"/>
    </source>
</evidence>
<dbReference type="Proteomes" id="UP000220629">
    <property type="component" value="Unassembled WGS sequence"/>
</dbReference>
<dbReference type="NCBIfam" id="NF005448">
    <property type="entry name" value="PRK07037.1"/>
    <property type="match status" value="1"/>
</dbReference>
<comment type="caution">
    <text evidence="5">The sequence shown here is derived from an EMBL/GenBank/DDBJ whole genome shotgun (WGS) entry which is preliminary data.</text>
</comment>
<evidence type="ECO:0000313" key="6">
    <source>
        <dbReference type="Proteomes" id="UP000220629"/>
    </source>
</evidence>
<dbReference type="SUPFAM" id="SSF88946">
    <property type="entry name" value="Sigma2 domain of RNA polymerase sigma factors"/>
    <property type="match status" value="1"/>
</dbReference>
<dbReference type="Gene3D" id="1.10.10.10">
    <property type="entry name" value="Winged helix-like DNA-binding domain superfamily/Winged helix DNA-binding domain"/>
    <property type="match status" value="1"/>
</dbReference>
<dbReference type="Pfam" id="PF04542">
    <property type="entry name" value="Sigma70_r2"/>
    <property type="match status" value="1"/>
</dbReference>
<dbReference type="InterPro" id="IPR014284">
    <property type="entry name" value="RNA_pol_sigma-70_dom"/>
</dbReference>
<organism evidence="5 6">
    <name type="scientific">Burkholderia gladioli</name>
    <name type="common">Pseudomonas marginata</name>
    <name type="synonym">Phytomonas marginata</name>
    <dbReference type="NCBI Taxonomy" id="28095"/>
    <lineage>
        <taxon>Bacteria</taxon>
        <taxon>Pseudomonadati</taxon>
        <taxon>Pseudomonadota</taxon>
        <taxon>Betaproteobacteria</taxon>
        <taxon>Burkholderiales</taxon>
        <taxon>Burkholderiaceae</taxon>
        <taxon>Burkholderia</taxon>
    </lineage>
</organism>